<gene>
    <name evidence="2" type="ORF">JDV02_008450</name>
</gene>
<accession>A0A9Q8QPU0</accession>
<dbReference type="PANTHER" id="PTHR40780">
    <property type="entry name" value="DUF3669 DOMAIN-CONTAINING PROTEIN"/>
    <property type="match status" value="1"/>
</dbReference>
<dbReference type="GeneID" id="72070396"/>
<organism evidence="2 3">
    <name type="scientific">Purpureocillium takamizusanense</name>
    <dbReference type="NCBI Taxonomy" id="2060973"/>
    <lineage>
        <taxon>Eukaryota</taxon>
        <taxon>Fungi</taxon>
        <taxon>Dikarya</taxon>
        <taxon>Ascomycota</taxon>
        <taxon>Pezizomycotina</taxon>
        <taxon>Sordariomycetes</taxon>
        <taxon>Hypocreomycetidae</taxon>
        <taxon>Hypocreales</taxon>
        <taxon>Ophiocordycipitaceae</taxon>
        <taxon>Purpureocillium</taxon>
    </lineage>
</organism>
<dbReference type="OrthoDB" id="2993351at2759"/>
<sequence length="475" mass="53157">MVRSGKKHVHWLPVPSRTLEDALYGPNAFDPSRYLRSGDGAEEADETGALEPRGLARGRVRTSPDNVDGFAAVLLRRTLPDPCWTSEVTPSIRLKDLLAIDDRVTARLAALFPSDTDDNISPRQEGYVKIGAGACGAIFAERGQPYAFKLAKNQDGSDLWNDYRMHTKVAQSFALHGSSRFQIPSCGYFVPKADVIFWERHQRLALGVGETCHTPCAVLAMERISPLPLVTRFALIQRFCRPYLQELAILSRANEDCLVRPYLGSMQGNETCFFSLRNFKLHLNHMQDLDINATDIARRMGEALAIMHWSARTDARDVEFVLGGSRPRVRLVQPGPAVAGAAGIPEQQQYTGPSSRGFPDFLQRVTDLWVLDFDQVRPITMDLAGVVQAIEAARVNDPYFPRPLQGSTIEKQVWETFAKRYLDTSAFIIDFEGLQNDNELAPYLPRWFISGLMGKEKRRQSEEGMGGADHNYGKQ</sequence>
<feature type="domain" description="DUF3669" evidence="1">
    <location>
        <begin position="368"/>
        <end position="429"/>
    </location>
</feature>
<reference evidence="2" key="1">
    <citation type="submission" date="2021-11" db="EMBL/GenBank/DDBJ databases">
        <title>Purpureocillium_takamizusanense_genome.</title>
        <authorList>
            <person name="Nguyen N.-H."/>
        </authorList>
    </citation>
    <scope>NUCLEOTIDE SEQUENCE</scope>
    <source>
        <strain evidence="2">PT3</strain>
    </source>
</reference>
<evidence type="ECO:0000259" key="1">
    <source>
        <dbReference type="Pfam" id="PF12417"/>
    </source>
</evidence>
<dbReference type="KEGG" id="ptkz:JDV02_008450"/>
<dbReference type="AlphaFoldDB" id="A0A9Q8QPU0"/>
<evidence type="ECO:0000313" key="3">
    <source>
        <dbReference type="Proteomes" id="UP000829364"/>
    </source>
</evidence>
<proteinExistence type="predicted"/>
<evidence type="ECO:0000313" key="2">
    <source>
        <dbReference type="EMBL" id="UNI22574.1"/>
    </source>
</evidence>
<keyword evidence="3" id="KW-1185">Reference proteome</keyword>
<dbReference type="RefSeq" id="XP_047846055.1">
    <property type="nucleotide sequence ID" value="XM_047990049.1"/>
</dbReference>
<dbReference type="Pfam" id="PF12417">
    <property type="entry name" value="DUF3669"/>
    <property type="match status" value="1"/>
</dbReference>
<name>A0A9Q8QPU0_9HYPO</name>
<dbReference type="EMBL" id="CP086361">
    <property type="protein sequence ID" value="UNI22574.1"/>
    <property type="molecule type" value="Genomic_DNA"/>
</dbReference>
<dbReference type="InterPro" id="IPR022137">
    <property type="entry name" value="Znf_prot_DUF3669"/>
</dbReference>
<dbReference type="Proteomes" id="UP000829364">
    <property type="component" value="Chromosome 8"/>
</dbReference>
<dbReference type="PANTHER" id="PTHR40780:SF2">
    <property type="entry name" value="DUF3669 DOMAIN-CONTAINING PROTEIN"/>
    <property type="match status" value="1"/>
</dbReference>
<protein>
    <recommendedName>
        <fullName evidence="1">DUF3669 domain-containing protein</fullName>
    </recommendedName>
</protein>